<dbReference type="GO" id="GO:0006113">
    <property type="term" value="P:fermentation"/>
    <property type="evidence" value="ECO:0007669"/>
    <property type="project" value="InterPro"/>
</dbReference>
<reference evidence="3 4" key="1">
    <citation type="journal article" date="2015" name="Genome Biol. Evol.">
        <title>Phylogenomic analyses indicate that early fungi evolved digesting cell walls of algal ancestors of land plants.</title>
        <authorList>
            <person name="Chang Y."/>
            <person name="Wang S."/>
            <person name="Sekimoto S."/>
            <person name="Aerts A.L."/>
            <person name="Choi C."/>
            <person name="Clum A."/>
            <person name="LaButti K.M."/>
            <person name="Lindquist E.A."/>
            <person name="Yee Ngan C."/>
            <person name="Ohm R.A."/>
            <person name="Salamov A.A."/>
            <person name="Grigoriev I.V."/>
            <person name="Spatafora J.W."/>
            <person name="Berbee M.L."/>
        </authorList>
    </citation>
    <scope>NUCLEOTIDE SEQUENCE [LARGE SCALE GENOMIC DNA]</scope>
    <source>
        <strain evidence="3 4">JEL478</strain>
    </source>
</reference>
<dbReference type="Proteomes" id="UP000070544">
    <property type="component" value="Unassembled WGS sequence"/>
</dbReference>
<keyword evidence="2" id="KW-0812">Transmembrane</keyword>
<evidence type="ECO:0000313" key="3">
    <source>
        <dbReference type="EMBL" id="KXS18558.1"/>
    </source>
</evidence>
<dbReference type="AlphaFoldDB" id="A0A139APA6"/>
<evidence type="ECO:0000256" key="2">
    <source>
        <dbReference type="SAM" id="Phobius"/>
    </source>
</evidence>
<dbReference type="EMBL" id="KQ965741">
    <property type="protein sequence ID" value="KXS18558.1"/>
    <property type="molecule type" value="Genomic_DNA"/>
</dbReference>
<proteinExistence type="predicted"/>
<name>A0A139APA6_GONPJ</name>
<dbReference type="OrthoDB" id="10051416at2759"/>
<dbReference type="InterPro" id="IPR029636">
    <property type="entry name" value="Csf1"/>
</dbReference>
<keyword evidence="2" id="KW-1133">Transmembrane helix</keyword>
<dbReference type="STRING" id="1344416.A0A139APA6"/>
<dbReference type="PANTHER" id="PTHR32085">
    <property type="entry name" value="PROTEIN CSF1"/>
    <property type="match status" value="1"/>
</dbReference>
<evidence type="ECO:0000256" key="1">
    <source>
        <dbReference type="SAM" id="MobiDB-lite"/>
    </source>
</evidence>
<accession>A0A139APA6</accession>
<feature type="transmembrane region" description="Helical" evidence="2">
    <location>
        <begin position="15"/>
        <end position="38"/>
    </location>
</feature>
<evidence type="ECO:0000313" key="4">
    <source>
        <dbReference type="Proteomes" id="UP000070544"/>
    </source>
</evidence>
<keyword evidence="4" id="KW-1185">Reference proteome</keyword>
<gene>
    <name evidence="3" type="ORF">M427DRAFT_194446</name>
</gene>
<feature type="region of interest" description="Disordered" evidence="1">
    <location>
        <begin position="148"/>
        <end position="169"/>
    </location>
</feature>
<protein>
    <submittedName>
        <fullName evidence="3">Uncharacterized protein</fullName>
    </submittedName>
</protein>
<sequence length="214" mass="24479">MASEQILNTNVDPEVALWTFFVYCLVVVLVAVFILFYMNRIIAQVVSRIIRLYTWKRYNAMVEIESFSLSPLSGKIFFRNVRYQSRNESFHVFRGYLVFRHWLGKVAGNEDDQDFPCRFGAYLEGLEWFIYNRSPAYDYLEEVLKKASGGTSNGERGNGEEAVAGKGSPERTPLTLFLKNIKLRLRSSRCWIKQAKTASSAPFCPSISSATLVP</sequence>
<keyword evidence="2" id="KW-0472">Membrane</keyword>
<dbReference type="GO" id="GO:0016020">
    <property type="term" value="C:membrane"/>
    <property type="evidence" value="ECO:0007669"/>
    <property type="project" value="InterPro"/>
</dbReference>
<organism evidence="3 4">
    <name type="scientific">Gonapodya prolifera (strain JEL478)</name>
    <name type="common">Monoblepharis prolifera</name>
    <dbReference type="NCBI Taxonomy" id="1344416"/>
    <lineage>
        <taxon>Eukaryota</taxon>
        <taxon>Fungi</taxon>
        <taxon>Fungi incertae sedis</taxon>
        <taxon>Chytridiomycota</taxon>
        <taxon>Chytridiomycota incertae sedis</taxon>
        <taxon>Monoblepharidomycetes</taxon>
        <taxon>Monoblepharidales</taxon>
        <taxon>Gonapodyaceae</taxon>
        <taxon>Gonapodya</taxon>
    </lineage>
</organism>
<dbReference type="PANTHER" id="PTHR32085:SF3">
    <property type="entry name" value="PROTEIN CSF1"/>
    <property type="match status" value="1"/>
</dbReference>